<reference evidence="2" key="1">
    <citation type="submission" date="2023-10" db="EMBL/GenBank/DDBJ databases">
        <authorList>
            <person name="Chen Y."/>
            <person name="Shah S."/>
            <person name="Dougan E. K."/>
            <person name="Thang M."/>
            <person name="Chan C."/>
        </authorList>
    </citation>
    <scope>NUCLEOTIDE SEQUENCE [LARGE SCALE GENOMIC DNA]</scope>
</reference>
<organism evidence="2 3">
    <name type="scientific">Prorocentrum cordatum</name>
    <dbReference type="NCBI Taxonomy" id="2364126"/>
    <lineage>
        <taxon>Eukaryota</taxon>
        <taxon>Sar</taxon>
        <taxon>Alveolata</taxon>
        <taxon>Dinophyceae</taxon>
        <taxon>Prorocentrales</taxon>
        <taxon>Prorocentraceae</taxon>
        <taxon>Prorocentrum</taxon>
    </lineage>
</organism>
<accession>A0ABN9QRL9</accession>
<feature type="region of interest" description="Disordered" evidence="1">
    <location>
        <begin position="27"/>
        <end position="61"/>
    </location>
</feature>
<dbReference type="Proteomes" id="UP001189429">
    <property type="component" value="Unassembled WGS sequence"/>
</dbReference>
<evidence type="ECO:0000256" key="1">
    <source>
        <dbReference type="SAM" id="MobiDB-lite"/>
    </source>
</evidence>
<sequence>MAASSDDEPADYLGLGAEVVAAALAAAAPPPGPAAAPAALRGPRRRPSFGGSGGRLGAGHAAERSVEAHHAVCAGMRAAKAERRCRAKDDAVRATFDAAQAVCRRPSDLPLVLSSSGALAVKDDDEVCARASASEIVAVAFSRGSRSRVAEVHDRSAGTVDSHRILAAAAIHRANDIWLRRLRERVVEDRPLCVIRSLAWDETTERLALPLCPEACPDVSVKSSWHVLVSCDTMSVIYPNFSAGFAFNRPVIPLASTSASAISAGLFDAPPVRKFTETARSMSDASPPFGNILHFDRDGASANTKLVADHQMHHAARGPSNLSSDMSCGSHRTNLCECAVISGGAPERGHG</sequence>
<evidence type="ECO:0000313" key="2">
    <source>
        <dbReference type="EMBL" id="CAK0808181.1"/>
    </source>
</evidence>
<comment type="caution">
    <text evidence="2">The sequence shown here is derived from an EMBL/GenBank/DDBJ whole genome shotgun (WGS) entry which is preliminary data.</text>
</comment>
<evidence type="ECO:0000313" key="3">
    <source>
        <dbReference type="Proteomes" id="UP001189429"/>
    </source>
</evidence>
<keyword evidence="3" id="KW-1185">Reference proteome</keyword>
<protein>
    <recommendedName>
        <fullName evidence="4">Anaphase-promoting complex subunit 1</fullName>
    </recommendedName>
</protein>
<evidence type="ECO:0008006" key="4">
    <source>
        <dbReference type="Google" id="ProtNLM"/>
    </source>
</evidence>
<dbReference type="EMBL" id="CAUYUJ010004113">
    <property type="protein sequence ID" value="CAK0808181.1"/>
    <property type="molecule type" value="Genomic_DNA"/>
</dbReference>
<name>A0ABN9QRL9_9DINO</name>
<gene>
    <name evidence="2" type="ORF">PCOR1329_LOCUS13850</name>
</gene>
<proteinExistence type="predicted"/>